<dbReference type="InterPro" id="IPR018212">
    <property type="entry name" value="Na/solute_symporter_CS"/>
</dbReference>
<dbReference type="NCBIfam" id="TIGR00813">
    <property type="entry name" value="sss"/>
    <property type="match status" value="1"/>
</dbReference>
<keyword evidence="3" id="KW-0813">Transport</keyword>
<comment type="catalytic activity">
    <reaction evidence="12">
        <text>iodide(out) + 2 Na(+)(out) = iodide(in) + 2 Na(+)(in)</text>
        <dbReference type="Rhea" id="RHEA:71207"/>
        <dbReference type="ChEBI" id="CHEBI:16382"/>
        <dbReference type="ChEBI" id="CHEBI:29101"/>
    </reaction>
</comment>
<evidence type="ECO:0000256" key="9">
    <source>
        <dbReference type="ARBA" id="ARBA00023136"/>
    </source>
</evidence>
<evidence type="ECO:0000256" key="10">
    <source>
        <dbReference type="ARBA" id="ARBA00023180"/>
    </source>
</evidence>
<evidence type="ECO:0000256" key="4">
    <source>
        <dbReference type="ARBA" id="ARBA00022475"/>
    </source>
</evidence>
<evidence type="ECO:0000256" key="13">
    <source>
        <dbReference type="RuleBase" id="RU362091"/>
    </source>
</evidence>
<dbReference type="PANTHER" id="PTHR42985:SF40">
    <property type="entry name" value="LD47995P-RELATED"/>
    <property type="match status" value="1"/>
</dbReference>
<keyword evidence="10" id="KW-0325">Glycoprotein</keyword>
<accession>A0A9Q1H3A9</accession>
<sequence>MSAPPSGRFTVFDFIVLGASFAISVFIGIYFALVQRKKENTAKYFVGNRDMGVIPISLSYIATTISAVTFLGLPAEVYSFGPDYVILIPMRVVAIFIVTRSFVPVFYQLQLTSIFEYLEMRFDKSVKIAGMVIFYVFTIFYMGFVVYAPALALSLVTGMSVVSSILTVILVCIFYTTIGGMKAVIWTDVVQSFLMFTGLLAIIVAALKEVGGFHKMSRLVEEGDRGVSFIFEADITIRYSVYASICGGFFNTLALHSTGQHIIQRYLSCRTVTQAKVVVWLGFMLACAIVSLAVMSGLAIYAYYSGCDPRLTGRIERFDQIVPLIIGDLFHVYPGLPGLIVSGAFSASLSTISSSLNAMAAVFEAAVLRIVFKGATEKKLTVLSKISSFGFGLVCMTVALLASKLSGVLEETIALISIITTPLSAVFCLGIFTTRCNSKGAHFALLTGIILGLWIKIGSEVHPSPGKIPVLSTENCPSEYINMTSEGPYMYSSTNNPFYRVVLNQTIDDQENYNNNSHIITFYNMSVYLYSIFTFIVPMVVGYLVSLITKEPPSPDPRLYVSIFDVFYCCSKGRHPPLGRQALKATYEEVDKKDIVDENDNLSDWHVTSL</sequence>
<comment type="subcellular location">
    <subcellularLocation>
        <location evidence="1">Cell membrane</location>
        <topology evidence="1">Multi-pass membrane protein</topology>
    </subcellularLocation>
</comment>
<keyword evidence="7" id="KW-0915">Sodium</keyword>
<feature type="transmembrane region" description="Helical" evidence="14">
    <location>
        <begin position="128"/>
        <end position="147"/>
    </location>
</feature>
<evidence type="ECO:0000256" key="6">
    <source>
        <dbReference type="ARBA" id="ARBA00022989"/>
    </source>
</evidence>
<feature type="transmembrane region" description="Helical" evidence="14">
    <location>
        <begin position="183"/>
        <end position="207"/>
    </location>
</feature>
<dbReference type="InterPro" id="IPR038377">
    <property type="entry name" value="Na/Glc_symporter_sf"/>
</dbReference>
<evidence type="ECO:0000256" key="12">
    <source>
        <dbReference type="ARBA" id="ARBA00036099"/>
    </source>
</evidence>
<feature type="transmembrane region" description="Helical" evidence="14">
    <location>
        <begin position="85"/>
        <end position="107"/>
    </location>
</feature>
<reference evidence="15" key="1">
    <citation type="submission" date="2021-10" db="EMBL/GenBank/DDBJ databases">
        <title>Tropical sea cucumber genome reveals ecological adaptation and Cuvierian tubules defense mechanism.</title>
        <authorList>
            <person name="Chen T."/>
        </authorList>
    </citation>
    <scope>NUCLEOTIDE SEQUENCE</scope>
    <source>
        <strain evidence="15">Nanhai2018</strain>
        <tissue evidence="15">Muscle</tissue>
    </source>
</reference>
<evidence type="ECO:0000313" key="16">
    <source>
        <dbReference type="Proteomes" id="UP001152320"/>
    </source>
</evidence>
<evidence type="ECO:0000256" key="1">
    <source>
        <dbReference type="ARBA" id="ARBA00004651"/>
    </source>
</evidence>
<evidence type="ECO:0000256" key="8">
    <source>
        <dbReference type="ARBA" id="ARBA00023065"/>
    </source>
</evidence>
<keyword evidence="9 14" id="KW-0472">Membrane</keyword>
<dbReference type="OrthoDB" id="6132759at2759"/>
<keyword evidence="16" id="KW-1185">Reference proteome</keyword>
<dbReference type="InterPro" id="IPR001734">
    <property type="entry name" value="Na/solute_symporter"/>
</dbReference>
<dbReference type="GO" id="GO:0005886">
    <property type="term" value="C:plasma membrane"/>
    <property type="evidence" value="ECO:0007669"/>
    <property type="project" value="UniProtKB-SubCell"/>
</dbReference>
<evidence type="ECO:0000256" key="11">
    <source>
        <dbReference type="ARBA" id="ARBA00023201"/>
    </source>
</evidence>
<feature type="transmembrane region" description="Helical" evidence="14">
    <location>
        <begin position="12"/>
        <end position="33"/>
    </location>
</feature>
<feature type="transmembrane region" description="Helical" evidence="14">
    <location>
        <begin position="380"/>
        <end position="401"/>
    </location>
</feature>
<dbReference type="Proteomes" id="UP001152320">
    <property type="component" value="Chromosome 13"/>
</dbReference>
<dbReference type="AlphaFoldDB" id="A0A9Q1H3A9"/>
<feature type="transmembrane region" description="Helical" evidence="14">
    <location>
        <begin position="239"/>
        <end position="256"/>
    </location>
</feature>
<keyword evidence="11" id="KW-0739">Sodium transport</keyword>
<dbReference type="EMBL" id="JAIZAY010000013">
    <property type="protein sequence ID" value="KAJ8030661.1"/>
    <property type="molecule type" value="Genomic_DNA"/>
</dbReference>
<dbReference type="PROSITE" id="PS50283">
    <property type="entry name" value="NA_SOLUT_SYMP_3"/>
    <property type="match status" value="1"/>
</dbReference>
<dbReference type="GO" id="GO:0098660">
    <property type="term" value="P:inorganic ion transmembrane transport"/>
    <property type="evidence" value="ECO:0007669"/>
    <property type="project" value="UniProtKB-ARBA"/>
</dbReference>
<evidence type="ECO:0000313" key="15">
    <source>
        <dbReference type="EMBL" id="KAJ8030661.1"/>
    </source>
</evidence>
<keyword evidence="4" id="KW-1003">Cell membrane</keyword>
<keyword evidence="5 14" id="KW-0812">Transmembrane</keyword>
<dbReference type="PANTHER" id="PTHR42985">
    <property type="entry name" value="SODIUM-COUPLED MONOCARBOXYLATE TRANSPORTER"/>
    <property type="match status" value="1"/>
</dbReference>
<proteinExistence type="inferred from homology"/>
<organism evidence="15 16">
    <name type="scientific">Holothuria leucospilota</name>
    <name type="common">Black long sea cucumber</name>
    <name type="synonym">Mertensiothuria leucospilota</name>
    <dbReference type="NCBI Taxonomy" id="206669"/>
    <lineage>
        <taxon>Eukaryota</taxon>
        <taxon>Metazoa</taxon>
        <taxon>Echinodermata</taxon>
        <taxon>Eleutherozoa</taxon>
        <taxon>Echinozoa</taxon>
        <taxon>Holothuroidea</taxon>
        <taxon>Aspidochirotacea</taxon>
        <taxon>Aspidochirotida</taxon>
        <taxon>Holothuriidae</taxon>
        <taxon>Holothuria</taxon>
    </lineage>
</organism>
<feature type="transmembrane region" description="Helical" evidence="14">
    <location>
        <begin position="153"/>
        <end position="176"/>
    </location>
</feature>
<dbReference type="GO" id="GO:0006814">
    <property type="term" value="P:sodium ion transport"/>
    <property type="evidence" value="ECO:0007669"/>
    <property type="project" value="UniProtKB-KW"/>
</dbReference>
<feature type="transmembrane region" description="Helical" evidence="14">
    <location>
        <begin position="413"/>
        <end position="433"/>
    </location>
</feature>
<evidence type="ECO:0000256" key="5">
    <source>
        <dbReference type="ARBA" id="ARBA00022692"/>
    </source>
</evidence>
<evidence type="ECO:0000256" key="14">
    <source>
        <dbReference type="SAM" id="Phobius"/>
    </source>
</evidence>
<feature type="transmembrane region" description="Helical" evidence="14">
    <location>
        <begin position="527"/>
        <end position="548"/>
    </location>
</feature>
<name>A0A9Q1H3A9_HOLLE</name>
<protein>
    <submittedName>
        <fullName evidence="15">Sodium-coupled monocarboxylate transporter 2</fullName>
    </submittedName>
</protein>
<dbReference type="Pfam" id="PF00474">
    <property type="entry name" value="SSF"/>
    <property type="match status" value="1"/>
</dbReference>
<comment type="similarity">
    <text evidence="2 13">Belongs to the sodium:solute symporter (SSF) (TC 2.A.21) family.</text>
</comment>
<feature type="transmembrane region" description="Helical" evidence="14">
    <location>
        <begin position="277"/>
        <end position="304"/>
    </location>
</feature>
<feature type="transmembrane region" description="Helical" evidence="14">
    <location>
        <begin position="53"/>
        <end position="73"/>
    </location>
</feature>
<dbReference type="Gene3D" id="1.20.1730.10">
    <property type="entry name" value="Sodium/glucose cotransporter"/>
    <property type="match status" value="1"/>
</dbReference>
<dbReference type="PROSITE" id="PS00457">
    <property type="entry name" value="NA_SOLUT_SYMP_2"/>
    <property type="match status" value="1"/>
</dbReference>
<dbReference type="GO" id="GO:0015293">
    <property type="term" value="F:symporter activity"/>
    <property type="evidence" value="ECO:0007669"/>
    <property type="project" value="TreeGrafter"/>
</dbReference>
<evidence type="ECO:0000256" key="2">
    <source>
        <dbReference type="ARBA" id="ARBA00006434"/>
    </source>
</evidence>
<feature type="transmembrane region" description="Helical" evidence="14">
    <location>
        <begin position="339"/>
        <end position="368"/>
    </location>
</feature>
<evidence type="ECO:0000256" key="7">
    <source>
        <dbReference type="ARBA" id="ARBA00023053"/>
    </source>
</evidence>
<keyword evidence="8" id="KW-0406">Ion transport</keyword>
<evidence type="ECO:0000256" key="3">
    <source>
        <dbReference type="ARBA" id="ARBA00022448"/>
    </source>
</evidence>
<gene>
    <name evidence="15" type="ORF">HOLleu_27131</name>
</gene>
<keyword evidence="6 14" id="KW-1133">Transmembrane helix</keyword>
<comment type="caution">
    <text evidence="15">The sequence shown here is derived from an EMBL/GenBank/DDBJ whole genome shotgun (WGS) entry which is preliminary data.</text>
</comment>
<dbReference type="InterPro" id="IPR051163">
    <property type="entry name" value="Sodium:Solute_Symporter_SSF"/>
</dbReference>
<dbReference type="GO" id="GO:0015075">
    <property type="term" value="F:monoatomic ion transmembrane transporter activity"/>
    <property type="evidence" value="ECO:0007669"/>
    <property type="project" value="UniProtKB-ARBA"/>
</dbReference>